<evidence type="ECO:0000313" key="5">
    <source>
        <dbReference type="EMBL" id="MBC8748518.1"/>
    </source>
</evidence>
<dbReference type="InterPro" id="IPR002104">
    <property type="entry name" value="Integrase_catalytic"/>
</dbReference>
<reference evidence="5 6" key="1">
    <citation type="submission" date="2019-09" db="EMBL/GenBank/DDBJ databases">
        <title>Paraburkholderia podalyriae sp. nov., A South African Podalyria-associated rhizobium.</title>
        <authorList>
            <person name="Mavima L."/>
            <person name="Beukes C.W."/>
            <person name="Palmer M."/>
            <person name="De Meyer S.E."/>
            <person name="James E.K."/>
            <person name="Maluk M."/>
            <person name="Avontuur J.R."/>
            <person name="Chan W.Y."/>
            <person name="Venter S.N."/>
            <person name="Steenkamp E.T."/>
        </authorList>
    </citation>
    <scope>NUCLEOTIDE SEQUENCE [LARGE SCALE GENOMIC DNA]</scope>
    <source>
        <strain evidence="5 6">WC7.3b</strain>
    </source>
</reference>
<dbReference type="InterPro" id="IPR011010">
    <property type="entry name" value="DNA_brk_join_enz"/>
</dbReference>
<evidence type="ECO:0000256" key="1">
    <source>
        <dbReference type="ARBA" id="ARBA00008857"/>
    </source>
</evidence>
<organism evidence="5 6">
    <name type="scientific">Paraburkholderia podalyriae</name>
    <dbReference type="NCBI Taxonomy" id="1938811"/>
    <lineage>
        <taxon>Bacteria</taxon>
        <taxon>Pseudomonadati</taxon>
        <taxon>Pseudomonadota</taxon>
        <taxon>Betaproteobacteria</taxon>
        <taxon>Burkholderiales</taxon>
        <taxon>Burkholderiaceae</taxon>
        <taxon>Paraburkholderia</taxon>
    </lineage>
</organism>
<evidence type="ECO:0000259" key="4">
    <source>
        <dbReference type="Pfam" id="PF00589"/>
    </source>
</evidence>
<dbReference type="InterPro" id="IPR013762">
    <property type="entry name" value="Integrase-like_cat_sf"/>
</dbReference>
<comment type="similarity">
    <text evidence="1">Belongs to the 'phage' integrase family.</text>
</comment>
<keyword evidence="3" id="KW-0233">DNA recombination</keyword>
<dbReference type="PANTHER" id="PTHR30629">
    <property type="entry name" value="PROPHAGE INTEGRASE"/>
    <property type="match status" value="1"/>
</dbReference>
<comment type="caution">
    <text evidence="5">The sequence shown here is derived from an EMBL/GenBank/DDBJ whole genome shotgun (WGS) entry which is preliminary data.</text>
</comment>
<dbReference type="SUPFAM" id="SSF56349">
    <property type="entry name" value="DNA breaking-rejoining enzymes"/>
    <property type="match status" value="1"/>
</dbReference>
<dbReference type="Gene3D" id="1.10.443.10">
    <property type="entry name" value="Intergrase catalytic core"/>
    <property type="match status" value="1"/>
</dbReference>
<dbReference type="PANTHER" id="PTHR30629:SF2">
    <property type="entry name" value="PROPHAGE INTEGRASE INTS-RELATED"/>
    <property type="match status" value="1"/>
</dbReference>
<feature type="domain" description="Tyr recombinase" evidence="4">
    <location>
        <begin position="42"/>
        <end position="96"/>
    </location>
</feature>
<keyword evidence="2" id="KW-0229">DNA integration</keyword>
<evidence type="ECO:0000313" key="6">
    <source>
        <dbReference type="Proteomes" id="UP000736373"/>
    </source>
</evidence>
<dbReference type="Pfam" id="PF00589">
    <property type="entry name" value="Phage_integrase"/>
    <property type="match status" value="1"/>
</dbReference>
<evidence type="ECO:0000256" key="3">
    <source>
        <dbReference type="ARBA" id="ARBA00023172"/>
    </source>
</evidence>
<proteinExistence type="inferred from homology"/>
<evidence type="ECO:0000256" key="2">
    <source>
        <dbReference type="ARBA" id="ARBA00022908"/>
    </source>
</evidence>
<dbReference type="EMBL" id="VZQQ01000014">
    <property type="protein sequence ID" value="MBC8748518.1"/>
    <property type="molecule type" value="Genomic_DNA"/>
</dbReference>
<protein>
    <submittedName>
        <fullName evidence="5">Tyrosine-type recombinase/integrase</fullName>
    </submittedName>
</protein>
<accession>A0ABR7PQJ4</accession>
<keyword evidence="6" id="KW-1185">Reference proteome</keyword>
<name>A0ABR7PQJ4_9BURK</name>
<gene>
    <name evidence="5" type="ORF">F6X42_18470</name>
</gene>
<sequence>MNGFCRQAATANTRARATWRNRSRIVSLSTTNADGIRIGLSANTRFETPGGNWTPHDLRRTAATLMGELGAHGDVIEECLNHVEPSRIRRRYQRQDRSAEQREAWRLLGERLDLLTREDASNVATLPARKSA</sequence>
<dbReference type="InterPro" id="IPR050808">
    <property type="entry name" value="Phage_Integrase"/>
</dbReference>
<dbReference type="Proteomes" id="UP000736373">
    <property type="component" value="Unassembled WGS sequence"/>
</dbReference>